<dbReference type="InterPro" id="IPR013693">
    <property type="entry name" value="SpoIID/LytB_N"/>
</dbReference>
<reference evidence="3" key="1">
    <citation type="submission" date="2017-02" db="EMBL/GenBank/DDBJ databases">
        <authorList>
            <person name="Varghese N."/>
            <person name="Submissions S."/>
        </authorList>
    </citation>
    <scope>NUCLEOTIDE SEQUENCE [LARGE SCALE GENOMIC DNA]</scope>
    <source>
        <strain evidence="3">ATCC BAA-73</strain>
    </source>
</reference>
<dbReference type="Pfam" id="PF08486">
    <property type="entry name" value="SpoIID"/>
    <property type="match status" value="1"/>
</dbReference>
<evidence type="ECO:0000259" key="1">
    <source>
        <dbReference type="Pfam" id="PF08486"/>
    </source>
</evidence>
<dbReference type="EMBL" id="FUWM01000013">
    <property type="protein sequence ID" value="SJZ74056.1"/>
    <property type="molecule type" value="Genomic_DNA"/>
</dbReference>
<dbReference type="Proteomes" id="UP000190625">
    <property type="component" value="Unassembled WGS sequence"/>
</dbReference>
<proteinExistence type="predicted"/>
<dbReference type="RefSeq" id="WP_078810151.1">
    <property type="nucleotide sequence ID" value="NZ_FUWM01000013.1"/>
</dbReference>
<gene>
    <name evidence="2" type="ORF">SAMN02745118_01685</name>
</gene>
<evidence type="ECO:0000313" key="3">
    <source>
        <dbReference type="Proteomes" id="UP000190625"/>
    </source>
</evidence>
<dbReference type="OrthoDB" id="9794671at2"/>
<dbReference type="GO" id="GO:0030435">
    <property type="term" value="P:sporulation resulting in formation of a cellular spore"/>
    <property type="evidence" value="ECO:0007669"/>
    <property type="project" value="InterPro"/>
</dbReference>
<dbReference type="AlphaFoldDB" id="A0A1T4N4L1"/>
<evidence type="ECO:0000313" key="2">
    <source>
        <dbReference type="EMBL" id="SJZ74056.1"/>
    </source>
</evidence>
<protein>
    <submittedName>
        <fullName evidence="2">Stage II sporulation protein D</fullName>
    </submittedName>
</protein>
<feature type="domain" description="Sporulation stage II protein D amidase enhancer LytB N-terminal" evidence="1">
    <location>
        <begin position="60"/>
        <end position="145"/>
    </location>
</feature>
<dbReference type="PROSITE" id="PS51257">
    <property type="entry name" value="PROKAR_LIPOPROTEIN"/>
    <property type="match status" value="1"/>
</dbReference>
<dbReference type="STRING" id="142842.SAMN02745118_01685"/>
<dbReference type="InterPro" id="IPR013486">
    <property type="entry name" value="SpoIID/LytB"/>
</dbReference>
<sequence length="323" mass="35979">MGLLRSKRVNYYVFLVLIALLILFAGCSQNQQQGKTKVKGLTTEEIEKIEEPAIKVETEEGQTKEMKMEEYIAGVVAGEMKKDWPTDAYGAQAILARTFALKRLEQKGSNVISGSHKEAQAYRPQNITDEIKKAIEKTRGEVIIYNGDYITGWFHSSAGGQTTSAKVGLAYNKKEPPYIISVKSPDQHAPDDIKSWSVSFENNDILQVLKQVGVKNAQTVQDIKILDRDKTERAIDMEISYDGGKKKMKAANFRIAIGPDKLKSTLIKSIEKSGDKFTFKGSGYGHGVGMSQWGAFAMAKEGKSPEEIIAHYFKDVKIGKKWD</sequence>
<keyword evidence="3" id="KW-1185">Reference proteome</keyword>
<accession>A0A1T4N4L1</accession>
<dbReference type="NCBIfam" id="TIGR02669">
    <property type="entry name" value="SpoIID_LytB"/>
    <property type="match status" value="1"/>
</dbReference>
<organism evidence="2 3">
    <name type="scientific">Selenihalanaerobacter shriftii</name>
    <dbReference type="NCBI Taxonomy" id="142842"/>
    <lineage>
        <taxon>Bacteria</taxon>
        <taxon>Bacillati</taxon>
        <taxon>Bacillota</taxon>
        <taxon>Clostridia</taxon>
        <taxon>Halanaerobiales</taxon>
        <taxon>Halobacteroidaceae</taxon>
        <taxon>Selenihalanaerobacter</taxon>
    </lineage>
</organism>
<name>A0A1T4N4L1_9FIRM</name>